<dbReference type="Proteomes" id="UP001283361">
    <property type="component" value="Unassembled WGS sequence"/>
</dbReference>
<keyword evidence="2" id="KW-1185">Reference proteome</keyword>
<reference evidence="1" key="1">
    <citation type="journal article" date="2023" name="G3 (Bethesda)">
        <title>A reference genome for the long-term kleptoplast-retaining sea slug Elysia crispata morphotype clarki.</title>
        <authorList>
            <person name="Eastman K.E."/>
            <person name="Pendleton A.L."/>
            <person name="Shaikh M.A."/>
            <person name="Suttiyut T."/>
            <person name="Ogas R."/>
            <person name="Tomko P."/>
            <person name="Gavelis G."/>
            <person name="Widhalm J.R."/>
            <person name="Wisecaver J.H."/>
        </authorList>
    </citation>
    <scope>NUCLEOTIDE SEQUENCE</scope>
    <source>
        <strain evidence="1">ECLA1</strain>
    </source>
</reference>
<dbReference type="AlphaFoldDB" id="A0AAE0Z2P4"/>
<sequence>MRLKCMASERPEPMLRSIRALTLTHFFMTIWDLNPFEDALKHFETALIKSQTTKLASRTKAPPKAVTASAVAQYLRYSLYPKLFPTFSCQRCSVSGL</sequence>
<organism evidence="1 2">
    <name type="scientific">Elysia crispata</name>
    <name type="common">lettuce slug</name>
    <dbReference type="NCBI Taxonomy" id="231223"/>
    <lineage>
        <taxon>Eukaryota</taxon>
        <taxon>Metazoa</taxon>
        <taxon>Spiralia</taxon>
        <taxon>Lophotrochozoa</taxon>
        <taxon>Mollusca</taxon>
        <taxon>Gastropoda</taxon>
        <taxon>Heterobranchia</taxon>
        <taxon>Euthyneura</taxon>
        <taxon>Panpulmonata</taxon>
        <taxon>Sacoglossa</taxon>
        <taxon>Placobranchoidea</taxon>
        <taxon>Plakobranchidae</taxon>
        <taxon>Elysia</taxon>
    </lineage>
</organism>
<dbReference type="EMBL" id="JAWDGP010004839">
    <property type="protein sequence ID" value="KAK3761779.1"/>
    <property type="molecule type" value="Genomic_DNA"/>
</dbReference>
<protein>
    <submittedName>
        <fullName evidence="1">Uncharacterized protein</fullName>
    </submittedName>
</protein>
<proteinExistence type="predicted"/>
<comment type="caution">
    <text evidence="1">The sequence shown here is derived from an EMBL/GenBank/DDBJ whole genome shotgun (WGS) entry which is preliminary data.</text>
</comment>
<gene>
    <name evidence="1" type="ORF">RRG08_064838</name>
</gene>
<accession>A0AAE0Z2P4</accession>
<name>A0AAE0Z2P4_9GAST</name>
<evidence type="ECO:0000313" key="2">
    <source>
        <dbReference type="Proteomes" id="UP001283361"/>
    </source>
</evidence>
<evidence type="ECO:0000313" key="1">
    <source>
        <dbReference type="EMBL" id="KAK3761779.1"/>
    </source>
</evidence>